<dbReference type="EMBL" id="JADKYB010000039">
    <property type="protein sequence ID" value="MBM9510515.1"/>
    <property type="molecule type" value="Genomic_DNA"/>
</dbReference>
<feature type="domain" description="SGNH hydrolase-type esterase" evidence="2">
    <location>
        <begin position="12"/>
        <end position="188"/>
    </location>
</feature>
<keyword evidence="4" id="KW-1185">Reference proteome</keyword>
<reference evidence="3 4" key="1">
    <citation type="submission" date="2021-01" db="EMBL/GenBank/DDBJ databases">
        <title>Streptomyces acididurans sp. nov., isolated from a peat swamp forest soil.</title>
        <authorList>
            <person name="Chantavorakit T."/>
            <person name="Duangmal K."/>
        </authorList>
    </citation>
    <scope>NUCLEOTIDE SEQUENCE [LARGE SCALE GENOMIC DNA]</scope>
    <source>
        <strain evidence="3 4">KK5PA1</strain>
    </source>
</reference>
<dbReference type="PANTHER" id="PTHR43784:SF2">
    <property type="entry name" value="GDSL-LIKE LIPASE_ACYLHYDROLASE, PUTATIVE (AFU_ORTHOLOGUE AFUA_2G00820)-RELATED"/>
    <property type="match status" value="1"/>
</dbReference>
<dbReference type="RefSeq" id="WP_205364644.1">
    <property type="nucleotide sequence ID" value="NZ_JADKYB010000039.1"/>
</dbReference>
<organism evidence="3 4">
    <name type="scientific">Actinacidiphila acididurans</name>
    <dbReference type="NCBI Taxonomy" id="2784346"/>
    <lineage>
        <taxon>Bacteria</taxon>
        <taxon>Bacillati</taxon>
        <taxon>Actinomycetota</taxon>
        <taxon>Actinomycetes</taxon>
        <taxon>Kitasatosporales</taxon>
        <taxon>Streptomycetaceae</taxon>
        <taxon>Actinacidiphila</taxon>
    </lineage>
</organism>
<sequence>MNEETRRVRFAVLGDSLSEGLGDPRPGGGWRGWGVLLAESVVADPRDADVLNTASSGARSYDVSGPQLDAALRHRPHLASVLVGGNDTLRGGFDIAAVARDLHRTMGELRAAGTEVLTACLPDAGTVLRLPWPLSRPLARRMRAVNDTVHALSAHHGAIHLHAADMPWSSRPGALSADRLHPSEIGHRMLARDFHALLAARGLTTGPAPRLDPDGPAPGTAASVLWMATRGTKWVLDRCTDLLPDLLRLAAEEYRHEARGTAPLLDFAAHEATANALDVLGLTAPPPVIYIKRVGRSSTNRMRVPGGDWAAAGSEPSGTTPITG</sequence>
<dbReference type="GO" id="GO:0016787">
    <property type="term" value="F:hydrolase activity"/>
    <property type="evidence" value="ECO:0007669"/>
    <property type="project" value="UniProtKB-KW"/>
</dbReference>
<feature type="region of interest" description="Disordered" evidence="1">
    <location>
        <begin position="302"/>
        <end position="324"/>
    </location>
</feature>
<comment type="caution">
    <text evidence="3">The sequence shown here is derived from an EMBL/GenBank/DDBJ whole genome shotgun (WGS) entry which is preliminary data.</text>
</comment>
<name>A0ABS2U7N0_9ACTN</name>
<dbReference type="Proteomes" id="UP000749040">
    <property type="component" value="Unassembled WGS sequence"/>
</dbReference>
<dbReference type="CDD" id="cd01832">
    <property type="entry name" value="SGNH_hydrolase_like_1"/>
    <property type="match status" value="1"/>
</dbReference>
<evidence type="ECO:0000313" key="3">
    <source>
        <dbReference type="EMBL" id="MBM9510515.1"/>
    </source>
</evidence>
<proteinExistence type="predicted"/>
<dbReference type="InterPro" id="IPR053140">
    <property type="entry name" value="GDSL_Rv0518-like"/>
</dbReference>
<gene>
    <name evidence="3" type="ORF">ITX44_39325</name>
</gene>
<evidence type="ECO:0000259" key="2">
    <source>
        <dbReference type="Pfam" id="PF13472"/>
    </source>
</evidence>
<keyword evidence="3" id="KW-0378">Hydrolase</keyword>
<accession>A0ABS2U7N0</accession>
<evidence type="ECO:0000313" key="4">
    <source>
        <dbReference type="Proteomes" id="UP000749040"/>
    </source>
</evidence>
<dbReference type="PANTHER" id="PTHR43784">
    <property type="entry name" value="GDSL-LIKE LIPASE/ACYLHYDROLASE, PUTATIVE (AFU_ORTHOLOGUE AFUA_2G00820)-RELATED"/>
    <property type="match status" value="1"/>
</dbReference>
<protein>
    <submittedName>
        <fullName evidence="3">SGNH/GDSL hydrolase family protein</fullName>
    </submittedName>
</protein>
<dbReference type="Gene3D" id="3.40.50.1110">
    <property type="entry name" value="SGNH hydrolase"/>
    <property type="match status" value="1"/>
</dbReference>
<dbReference type="Pfam" id="PF13472">
    <property type="entry name" value="Lipase_GDSL_2"/>
    <property type="match status" value="1"/>
</dbReference>
<dbReference type="InterPro" id="IPR013830">
    <property type="entry name" value="SGNH_hydro"/>
</dbReference>
<evidence type="ECO:0000256" key="1">
    <source>
        <dbReference type="SAM" id="MobiDB-lite"/>
    </source>
</evidence>
<dbReference type="InterPro" id="IPR036514">
    <property type="entry name" value="SGNH_hydro_sf"/>
</dbReference>
<dbReference type="SUPFAM" id="SSF52266">
    <property type="entry name" value="SGNH hydrolase"/>
    <property type="match status" value="1"/>
</dbReference>